<dbReference type="EMBL" id="JANIIK010000116">
    <property type="protein sequence ID" value="KAJ3587792.1"/>
    <property type="molecule type" value="Genomic_DNA"/>
</dbReference>
<sequence length="123" mass="13744">MQPVNTDGEDVTDVEHQQQNVPQQQEAQGIGDMLNEEETLDQEEAQVQEEPVVEERMSAPPSPVPSDNSDTERHYHRPVLRESSHTTSWATQPVVVLGHKATSCTGTLQCPCPTEQCKRRVRG</sequence>
<organism evidence="2 3">
    <name type="scientific">Muraenolepis orangiensis</name>
    <name type="common">Patagonian moray cod</name>
    <dbReference type="NCBI Taxonomy" id="630683"/>
    <lineage>
        <taxon>Eukaryota</taxon>
        <taxon>Metazoa</taxon>
        <taxon>Chordata</taxon>
        <taxon>Craniata</taxon>
        <taxon>Vertebrata</taxon>
        <taxon>Euteleostomi</taxon>
        <taxon>Actinopterygii</taxon>
        <taxon>Neopterygii</taxon>
        <taxon>Teleostei</taxon>
        <taxon>Neoteleostei</taxon>
        <taxon>Acanthomorphata</taxon>
        <taxon>Zeiogadaria</taxon>
        <taxon>Gadariae</taxon>
        <taxon>Gadiformes</taxon>
        <taxon>Muraenolepidoidei</taxon>
        <taxon>Muraenolepididae</taxon>
        <taxon>Muraenolepis</taxon>
    </lineage>
</organism>
<comment type="caution">
    <text evidence="2">The sequence shown here is derived from an EMBL/GenBank/DDBJ whole genome shotgun (WGS) entry which is preliminary data.</text>
</comment>
<feature type="compositionally biased region" description="Low complexity" evidence="1">
    <location>
        <begin position="17"/>
        <end position="28"/>
    </location>
</feature>
<evidence type="ECO:0000313" key="2">
    <source>
        <dbReference type="EMBL" id="KAJ3587792.1"/>
    </source>
</evidence>
<gene>
    <name evidence="2" type="ORF">NHX12_011388</name>
</gene>
<evidence type="ECO:0000313" key="3">
    <source>
        <dbReference type="Proteomes" id="UP001148018"/>
    </source>
</evidence>
<feature type="compositionally biased region" description="Acidic residues" evidence="1">
    <location>
        <begin position="34"/>
        <end position="47"/>
    </location>
</feature>
<proteinExistence type="predicted"/>
<feature type="region of interest" description="Disordered" evidence="1">
    <location>
        <begin position="1"/>
        <end position="86"/>
    </location>
</feature>
<dbReference type="OrthoDB" id="4369127at2759"/>
<accession>A0A9Q0DJJ8</accession>
<dbReference type="Proteomes" id="UP001148018">
    <property type="component" value="Unassembled WGS sequence"/>
</dbReference>
<name>A0A9Q0DJJ8_9TELE</name>
<reference evidence="2" key="1">
    <citation type="submission" date="2022-07" db="EMBL/GenBank/DDBJ databases">
        <title>Chromosome-level genome of Muraenolepis orangiensis.</title>
        <authorList>
            <person name="Kim J."/>
        </authorList>
    </citation>
    <scope>NUCLEOTIDE SEQUENCE</scope>
    <source>
        <strain evidence="2">KU_S4_2022</strain>
        <tissue evidence="2">Muscle</tissue>
    </source>
</reference>
<keyword evidence="3" id="KW-1185">Reference proteome</keyword>
<evidence type="ECO:0000256" key="1">
    <source>
        <dbReference type="SAM" id="MobiDB-lite"/>
    </source>
</evidence>
<dbReference type="AlphaFoldDB" id="A0A9Q0DJJ8"/>
<protein>
    <submittedName>
        <fullName evidence="2">Uncharacterized protein</fullName>
    </submittedName>
</protein>